<gene>
    <name evidence="3" type="primary">Aste57867_10199</name>
    <name evidence="2" type="ORF">As57867_010160</name>
    <name evidence="3" type="ORF">ASTE57867_10199</name>
</gene>
<reference evidence="3 4" key="1">
    <citation type="submission" date="2019-03" db="EMBL/GenBank/DDBJ databases">
        <authorList>
            <person name="Gaulin E."/>
            <person name="Dumas B."/>
        </authorList>
    </citation>
    <scope>NUCLEOTIDE SEQUENCE [LARGE SCALE GENOMIC DNA]</scope>
    <source>
        <strain evidence="3">CBS 568.67</strain>
    </source>
</reference>
<dbReference type="EMBL" id="CAADRA010005211">
    <property type="protein sequence ID" value="VFT87075.1"/>
    <property type="molecule type" value="Genomic_DNA"/>
</dbReference>
<name>A0A485KQ85_9STRA</name>
<dbReference type="PANTHER" id="PTHR23020:SF41">
    <property type="entry name" value="AMINOGLYCOSIDE PHOSPHOTRANSFERASE DOMAIN-CONTAINING PROTEIN"/>
    <property type="match status" value="1"/>
</dbReference>
<accession>A0A485KQ85</accession>
<evidence type="ECO:0000313" key="4">
    <source>
        <dbReference type="Proteomes" id="UP000332933"/>
    </source>
</evidence>
<dbReference type="EMBL" id="VJMH01005190">
    <property type="protein sequence ID" value="KAF0699234.1"/>
    <property type="molecule type" value="Genomic_DNA"/>
</dbReference>
<evidence type="ECO:0000313" key="2">
    <source>
        <dbReference type="EMBL" id="KAF0699234.1"/>
    </source>
</evidence>
<sequence length="359" mass="39628">MSSASMEDQVRETVRGLFADAASIEIKDMDVGVLSRVFHVTVTFASGASPRELVAKCPRPEFPFLHSMFDVEGAFYTQTRHDGIPFRLPTFLYASSEIVVLDKVPNVVSYKCVDGCPQDRIVPILSALGRMHGQHWNQTFPQLAKVPGIGASLPREAKQTQFPLLFAPFLAELAEHAAADVDMAAMHDLCVRLSADDGVGRVHDAVGGWHTSLLHGDFHVANLLFDAVSDAMWLLDWATSGTSNPLRDVAFFFIVGVTSADRRATETKALRAYYDHLAVDDDISFDAILRMYWLCVVNQFVILVVYNELTMSLAKQGGSVDKQASLRHGFLETNHRACLAFLDACAHLDLDTLLDDVAR</sequence>
<keyword evidence="4" id="KW-1185">Reference proteome</keyword>
<dbReference type="InterPro" id="IPR015897">
    <property type="entry name" value="CHK_kinase-like"/>
</dbReference>
<dbReference type="OrthoDB" id="191037at2759"/>
<dbReference type="Proteomes" id="UP000332933">
    <property type="component" value="Unassembled WGS sequence"/>
</dbReference>
<reference evidence="2" key="2">
    <citation type="submission" date="2019-06" db="EMBL/GenBank/DDBJ databases">
        <title>Genomics analysis of Aphanomyces spp. identifies a new class of oomycete effector associated with host adaptation.</title>
        <authorList>
            <person name="Gaulin E."/>
        </authorList>
    </citation>
    <scope>NUCLEOTIDE SEQUENCE</scope>
    <source>
        <strain evidence="2">CBS 578.67</strain>
    </source>
</reference>
<dbReference type="InterPro" id="IPR012877">
    <property type="entry name" value="Dhs-27"/>
</dbReference>
<dbReference type="InterPro" id="IPR011009">
    <property type="entry name" value="Kinase-like_dom_sf"/>
</dbReference>
<dbReference type="Gene3D" id="3.90.1200.10">
    <property type="match status" value="1"/>
</dbReference>
<dbReference type="PANTHER" id="PTHR23020">
    <property type="entry name" value="UNCHARACTERIZED NUCLEAR HORMONE RECEPTOR-RELATED"/>
    <property type="match status" value="1"/>
</dbReference>
<organism evidence="3 4">
    <name type="scientific">Aphanomyces stellatus</name>
    <dbReference type="NCBI Taxonomy" id="120398"/>
    <lineage>
        <taxon>Eukaryota</taxon>
        <taxon>Sar</taxon>
        <taxon>Stramenopiles</taxon>
        <taxon>Oomycota</taxon>
        <taxon>Saprolegniomycetes</taxon>
        <taxon>Saprolegniales</taxon>
        <taxon>Verrucalvaceae</taxon>
        <taxon>Aphanomyces</taxon>
    </lineage>
</organism>
<dbReference type="AlphaFoldDB" id="A0A485KQ85"/>
<dbReference type="Pfam" id="PF07914">
    <property type="entry name" value="DUF1679"/>
    <property type="match status" value="1"/>
</dbReference>
<dbReference type="SUPFAM" id="SSF56112">
    <property type="entry name" value="Protein kinase-like (PK-like)"/>
    <property type="match status" value="1"/>
</dbReference>
<dbReference type="SMART" id="SM00587">
    <property type="entry name" value="CHK"/>
    <property type="match status" value="1"/>
</dbReference>
<evidence type="ECO:0000259" key="1">
    <source>
        <dbReference type="SMART" id="SM00587"/>
    </source>
</evidence>
<protein>
    <submittedName>
        <fullName evidence="3">Aste57867_10199 protein</fullName>
    </submittedName>
</protein>
<evidence type="ECO:0000313" key="3">
    <source>
        <dbReference type="EMBL" id="VFT87075.1"/>
    </source>
</evidence>
<dbReference type="InterPro" id="IPR052961">
    <property type="entry name" value="Oxido-Kinase-like_Enzymes"/>
</dbReference>
<feature type="domain" description="CHK kinase-like" evidence="1">
    <location>
        <begin position="98"/>
        <end position="283"/>
    </location>
</feature>
<proteinExistence type="predicted"/>